<organism evidence="1 2">
    <name type="scientific">Oldenlandia corymbosa var. corymbosa</name>
    <dbReference type="NCBI Taxonomy" id="529605"/>
    <lineage>
        <taxon>Eukaryota</taxon>
        <taxon>Viridiplantae</taxon>
        <taxon>Streptophyta</taxon>
        <taxon>Embryophyta</taxon>
        <taxon>Tracheophyta</taxon>
        <taxon>Spermatophyta</taxon>
        <taxon>Magnoliopsida</taxon>
        <taxon>eudicotyledons</taxon>
        <taxon>Gunneridae</taxon>
        <taxon>Pentapetalae</taxon>
        <taxon>asterids</taxon>
        <taxon>lamiids</taxon>
        <taxon>Gentianales</taxon>
        <taxon>Rubiaceae</taxon>
        <taxon>Rubioideae</taxon>
        <taxon>Spermacoceae</taxon>
        <taxon>Hedyotis-Oldenlandia complex</taxon>
        <taxon>Oldenlandia</taxon>
    </lineage>
</organism>
<name>A0AAV1CDG3_OLDCO</name>
<reference evidence="1" key="1">
    <citation type="submission" date="2023-03" db="EMBL/GenBank/DDBJ databases">
        <authorList>
            <person name="Julca I."/>
        </authorList>
    </citation>
    <scope>NUCLEOTIDE SEQUENCE</scope>
</reference>
<accession>A0AAV1CDG3</accession>
<evidence type="ECO:0000313" key="1">
    <source>
        <dbReference type="EMBL" id="CAI9092694.1"/>
    </source>
</evidence>
<proteinExistence type="predicted"/>
<sequence length="129" mass="14469">MNVAIGSVSFDNLDLNEEARNQGSWVKKVTAFKRVGSDRTHKAQAFRRLTTTLKVAKIKVHILAILLVEGQLHGVAELETYNKKYVPTKETQKSWVGIVTAFRGYIFWIYKGSFSKGASSRRITGSHAI</sequence>
<gene>
    <name evidence="1" type="ORF">OLC1_LOCUS4289</name>
</gene>
<protein>
    <submittedName>
        <fullName evidence="1">OLC1v1028011C1</fullName>
    </submittedName>
</protein>
<keyword evidence="2" id="KW-1185">Reference proteome</keyword>
<dbReference type="AlphaFoldDB" id="A0AAV1CDG3"/>
<evidence type="ECO:0000313" key="2">
    <source>
        <dbReference type="Proteomes" id="UP001161247"/>
    </source>
</evidence>
<dbReference type="Proteomes" id="UP001161247">
    <property type="component" value="Chromosome 2"/>
</dbReference>
<dbReference type="EMBL" id="OX459119">
    <property type="protein sequence ID" value="CAI9092694.1"/>
    <property type="molecule type" value="Genomic_DNA"/>
</dbReference>